<name>A0A2S7MXP5_9BACI</name>
<accession>A0A2S7MXP5</accession>
<organism evidence="1 2">
    <name type="scientific">Pradoshia eiseniae</name>
    <dbReference type="NCBI Taxonomy" id="2064768"/>
    <lineage>
        <taxon>Bacteria</taxon>
        <taxon>Bacillati</taxon>
        <taxon>Bacillota</taxon>
        <taxon>Bacilli</taxon>
        <taxon>Bacillales</taxon>
        <taxon>Bacillaceae</taxon>
        <taxon>Pradoshia</taxon>
    </lineage>
</organism>
<gene>
    <name evidence="1" type="ORF">CYL18_14020</name>
</gene>
<keyword evidence="2" id="KW-1185">Reference proteome</keyword>
<evidence type="ECO:0000313" key="2">
    <source>
        <dbReference type="Proteomes" id="UP000239663"/>
    </source>
</evidence>
<protein>
    <submittedName>
        <fullName evidence="1">Uncharacterized protein</fullName>
    </submittedName>
</protein>
<dbReference type="Proteomes" id="UP000239663">
    <property type="component" value="Unassembled WGS sequence"/>
</dbReference>
<sequence length="119" mass="13868">MIARYHCLMKEKKTIEDEMNALKEVFHHFFDKHTGVNQKGELIENGLKLQRQIRKTEKYLPEPTVKKLEELRMSELIEVKKIPDEQKISASIKLGLLNEEDLAGCKMINYSKAIAIKEV</sequence>
<proteinExistence type="predicted"/>
<evidence type="ECO:0000313" key="1">
    <source>
        <dbReference type="EMBL" id="PQD94571.1"/>
    </source>
</evidence>
<comment type="caution">
    <text evidence="1">The sequence shown here is derived from an EMBL/GenBank/DDBJ whole genome shotgun (WGS) entry which is preliminary data.</text>
</comment>
<dbReference type="OrthoDB" id="2704409at2"/>
<reference evidence="1 2" key="1">
    <citation type="submission" date="2017-12" db="EMBL/GenBank/DDBJ databases">
        <title>Taxonomic description and draft genome of Pradoshia cofamensis Gen. nov., sp. nov., a thermotolerant bacillale isolated from anterior gut of earthworm Eisenia fetida.</title>
        <authorList>
            <person name="Saha T."/>
            <person name="Chakraborty R."/>
        </authorList>
    </citation>
    <scope>NUCLEOTIDE SEQUENCE [LARGE SCALE GENOMIC DNA]</scope>
    <source>
        <strain evidence="1 2">EAG3</strain>
    </source>
</reference>
<dbReference type="AlphaFoldDB" id="A0A2S7MXP5"/>
<dbReference type="EMBL" id="PKOZ01000009">
    <property type="protein sequence ID" value="PQD94571.1"/>
    <property type="molecule type" value="Genomic_DNA"/>
</dbReference>